<dbReference type="EMBL" id="JAKNCJ010000004">
    <property type="protein sequence ID" value="MCL6423684.1"/>
    <property type="molecule type" value="Genomic_DNA"/>
</dbReference>
<dbReference type="SMART" id="SM00507">
    <property type="entry name" value="HNHc"/>
    <property type="match status" value="1"/>
</dbReference>
<dbReference type="CDD" id="cd00085">
    <property type="entry name" value="HNHc"/>
    <property type="match status" value="1"/>
</dbReference>
<name>A0ABT0R1Q5_9MICO</name>
<dbReference type="RefSeq" id="WP_249737758.1">
    <property type="nucleotide sequence ID" value="NZ_JAKNCJ010000004.1"/>
</dbReference>
<dbReference type="Pfam" id="PF01844">
    <property type="entry name" value="HNH"/>
    <property type="match status" value="1"/>
</dbReference>
<gene>
    <name evidence="2" type="ORF">Bequi_09840</name>
</gene>
<dbReference type="PANTHER" id="PTHR39639:SF1">
    <property type="entry name" value="DUF262 DOMAIN-CONTAINING PROTEIN"/>
    <property type="match status" value="1"/>
</dbReference>
<dbReference type="InterPro" id="IPR002711">
    <property type="entry name" value="HNH"/>
</dbReference>
<proteinExistence type="predicted"/>
<dbReference type="Proteomes" id="UP001203761">
    <property type="component" value="Unassembled WGS sequence"/>
</dbReference>
<comment type="caution">
    <text evidence="2">The sequence shown here is derived from an EMBL/GenBank/DDBJ whole genome shotgun (WGS) entry which is preliminary data.</text>
</comment>
<reference evidence="2" key="1">
    <citation type="submission" date="2022-02" db="EMBL/GenBank/DDBJ databases">
        <authorList>
            <person name="Lee M."/>
            <person name="Kim S.-J."/>
            <person name="Jung M.-Y."/>
        </authorList>
    </citation>
    <scope>NUCLEOTIDE SEQUENCE</scope>
    <source>
        <strain evidence="2">JHP9</strain>
    </source>
</reference>
<dbReference type="Gene3D" id="1.10.30.50">
    <property type="match status" value="1"/>
</dbReference>
<dbReference type="Pfam" id="PF03235">
    <property type="entry name" value="GmrSD_N"/>
    <property type="match status" value="1"/>
</dbReference>
<protein>
    <submittedName>
        <fullName evidence="2">DUF262 domain-containing protein</fullName>
    </submittedName>
</protein>
<evidence type="ECO:0000313" key="2">
    <source>
        <dbReference type="EMBL" id="MCL6423684.1"/>
    </source>
</evidence>
<dbReference type="InterPro" id="IPR004919">
    <property type="entry name" value="GmrSD_N"/>
</dbReference>
<feature type="domain" description="HNH nuclease" evidence="1">
    <location>
        <begin position="328"/>
        <end position="387"/>
    </location>
</feature>
<dbReference type="PANTHER" id="PTHR39639">
    <property type="entry name" value="CHROMOSOME 16, WHOLE GENOME SHOTGUN SEQUENCE"/>
    <property type="match status" value="1"/>
</dbReference>
<sequence length="395" mass="44163">MIITPTTYSIAAVVSGFQDDAERGVRGLDGGLDIRPAYQREFVYDQKQQTAVIDTVMRSLPLNTMYWVRSIDADTGEERFEVLDGQQRTISICRFVTGGFSIADRHGAIATFAGLPADVQKKILDYELQVYVCEGSDSERLEWFRTINVAGEKLTEQELRNANYPGRWLSDAKRFFSRPGGPADDISSGLVRASAIRQELLEKALAWISANQGLGDLTEYMALHAGDANASELKTYWRTLTEWVDQYFLPASGLRDKPMLGVDWGRLYNEHGGRRDLDQDQIRAEVARLMADGEVQKKSGIYEYVLRGSGLDAQSLRLLSLRAFSESDKATMYAAQDGRCAAPQWTGHDPDEHFERAGMHADHVIPWSKGGRTELPNGQMLCAACNLEKKDKVGY</sequence>
<dbReference type="InterPro" id="IPR003615">
    <property type="entry name" value="HNH_nuc"/>
</dbReference>
<organism evidence="2 3">
    <name type="scientific">Brachybacterium equifaecis</name>
    <dbReference type="NCBI Taxonomy" id="2910770"/>
    <lineage>
        <taxon>Bacteria</taxon>
        <taxon>Bacillati</taxon>
        <taxon>Actinomycetota</taxon>
        <taxon>Actinomycetes</taxon>
        <taxon>Micrococcales</taxon>
        <taxon>Dermabacteraceae</taxon>
        <taxon>Brachybacterium</taxon>
    </lineage>
</organism>
<evidence type="ECO:0000313" key="3">
    <source>
        <dbReference type="Proteomes" id="UP001203761"/>
    </source>
</evidence>
<accession>A0ABT0R1Q5</accession>
<evidence type="ECO:0000259" key="1">
    <source>
        <dbReference type="SMART" id="SM00507"/>
    </source>
</evidence>
<keyword evidence="3" id="KW-1185">Reference proteome</keyword>